<comment type="cofactor">
    <cofactor evidence="8">
        <name>Cu cation</name>
        <dbReference type="ChEBI" id="CHEBI:23378"/>
    </cofactor>
    <text evidence="8">Binds 1 copper ion per subunit.</text>
</comment>
<evidence type="ECO:0000256" key="9">
    <source>
        <dbReference type="SAM" id="SignalP"/>
    </source>
</evidence>
<gene>
    <name evidence="11" type="ORF">SAMN03084138_04934</name>
</gene>
<dbReference type="SUPFAM" id="SSF49503">
    <property type="entry name" value="Cupredoxins"/>
    <property type="match status" value="1"/>
</dbReference>
<feature type="binding site" evidence="8">
    <location>
        <position position="58"/>
    </location>
    <ligand>
        <name>Cu cation</name>
        <dbReference type="ChEBI" id="CHEBI:23378"/>
    </ligand>
</feature>
<dbReference type="Proteomes" id="UP000182692">
    <property type="component" value="Unassembled WGS sequence"/>
</dbReference>
<feature type="domain" description="Blue (type 1) copper" evidence="10">
    <location>
        <begin position="24"/>
        <end position="108"/>
    </location>
</feature>
<sequence>MKKPILVLALLFSFHLSAAEHEVKMLNAGPEGIMVFSPAYLNIDSGDTVHFVPTDQGHNSVSEFGPEGGVTWKGELGKPVSVTFDKEGLHAYQCEPHSIMAMVGIVQVGKATNKEDFHRFVDSKEAMFVMNKGRFKAYGEQVK</sequence>
<evidence type="ECO:0000313" key="11">
    <source>
        <dbReference type="EMBL" id="SFQ38985.1"/>
    </source>
</evidence>
<keyword evidence="5" id="KW-0249">Electron transport</keyword>
<evidence type="ECO:0000256" key="7">
    <source>
        <dbReference type="NCBIfam" id="TIGR02375"/>
    </source>
</evidence>
<proteinExistence type="predicted"/>
<organism evidence="11 12">
    <name type="scientific">Enterovibrio norvegicus DSM 15893</name>
    <dbReference type="NCBI Taxonomy" id="1121869"/>
    <lineage>
        <taxon>Bacteria</taxon>
        <taxon>Pseudomonadati</taxon>
        <taxon>Pseudomonadota</taxon>
        <taxon>Gammaproteobacteria</taxon>
        <taxon>Vibrionales</taxon>
        <taxon>Vibrionaceae</taxon>
        <taxon>Enterovibrio</taxon>
    </lineage>
</organism>
<evidence type="ECO:0000256" key="1">
    <source>
        <dbReference type="ARBA" id="ARBA00004418"/>
    </source>
</evidence>
<accession>A0A1I5Y449</accession>
<keyword evidence="3 8" id="KW-0479">Metal-binding</keyword>
<comment type="subcellular location">
    <subcellularLocation>
        <location evidence="1">Periplasm</location>
    </subcellularLocation>
</comment>
<keyword evidence="6 8" id="KW-0186">Copper</keyword>
<dbReference type="STRING" id="1121869.SAMN03084138_04934"/>
<dbReference type="OrthoDB" id="9757546at2"/>
<dbReference type="GO" id="GO:0042597">
    <property type="term" value="C:periplasmic space"/>
    <property type="evidence" value="ECO:0007669"/>
    <property type="project" value="UniProtKB-SubCell"/>
</dbReference>
<evidence type="ECO:0000256" key="6">
    <source>
        <dbReference type="ARBA" id="ARBA00023008"/>
    </source>
</evidence>
<protein>
    <recommendedName>
        <fullName evidence="7">Pseudoazurin</fullName>
    </recommendedName>
</protein>
<evidence type="ECO:0000259" key="10">
    <source>
        <dbReference type="Pfam" id="PF00127"/>
    </source>
</evidence>
<name>A0A1I5Y449_9GAMM</name>
<keyword evidence="9" id="KW-0732">Signal</keyword>
<keyword evidence="2" id="KW-0813">Transport</keyword>
<dbReference type="InterPro" id="IPR002386">
    <property type="entry name" value="Amicyanin/Pseudoazurin"/>
</dbReference>
<feature type="chain" id="PRO_5010311626" description="Pseudoazurin" evidence="9">
    <location>
        <begin position="19"/>
        <end position="143"/>
    </location>
</feature>
<dbReference type="Pfam" id="PF00127">
    <property type="entry name" value="Copper-bind"/>
    <property type="match status" value="1"/>
</dbReference>
<dbReference type="PRINTS" id="PR00155">
    <property type="entry name" value="AMICYANIN"/>
</dbReference>
<reference evidence="11 12" key="1">
    <citation type="submission" date="2016-10" db="EMBL/GenBank/DDBJ databases">
        <authorList>
            <person name="de Groot N.N."/>
        </authorList>
    </citation>
    <scope>NUCLEOTIDE SEQUENCE [LARGE SCALE GENOMIC DNA]</scope>
    <source>
        <strain evidence="11 12">DSM 15893</strain>
    </source>
</reference>
<dbReference type="EMBL" id="FOWR01000097">
    <property type="protein sequence ID" value="SFQ38985.1"/>
    <property type="molecule type" value="Genomic_DNA"/>
</dbReference>
<dbReference type="GO" id="GO:0009055">
    <property type="term" value="F:electron transfer activity"/>
    <property type="evidence" value="ECO:0007669"/>
    <property type="project" value="InterPro"/>
</dbReference>
<keyword evidence="4" id="KW-0574">Periplasm</keyword>
<feature type="binding site" evidence="8">
    <location>
        <position position="94"/>
    </location>
    <ligand>
        <name>Cu cation</name>
        <dbReference type="ChEBI" id="CHEBI:23378"/>
    </ligand>
</feature>
<feature type="signal peptide" evidence="9">
    <location>
        <begin position="1"/>
        <end position="18"/>
    </location>
</feature>
<dbReference type="NCBIfam" id="TIGR02375">
    <property type="entry name" value="pseudoazurin"/>
    <property type="match status" value="1"/>
</dbReference>
<dbReference type="InterPro" id="IPR008972">
    <property type="entry name" value="Cupredoxin"/>
</dbReference>
<evidence type="ECO:0000256" key="3">
    <source>
        <dbReference type="ARBA" id="ARBA00022723"/>
    </source>
</evidence>
<evidence type="ECO:0000256" key="4">
    <source>
        <dbReference type="ARBA" id="ARBA00022764"/>
    </source>
</evidence>
<dbReference type="GO" id="GO:0005507">
    <property type="term" value="F:copper ion binding"/>
    <property type="evidence" value="ECO:0007669"/>
    <property type="project" value="UniProtKB-UniRule"/>
</dbReference>
<dbReference type="InterPro" id="IPR000923">
    <property type="entry name" value="BlueCu_1"/>
</dbReference>
<dbReference type="Gene3D" id="2.60.40.420">
    <property type="entry name" value="Cupredoxins - blue copper proteins"/>
    <property type="match status" value="1"/>
</dbReference>
<evidence type="ECO:0000256" key="8">
    <source>
        <dbReference type="PIRSR" id="PIRSR602386-1"/>
    </source>
</evidence>
<feature type="binding site" evidence="8">
    <location>
        <position position="102"/>
    </location>
    <ligand>
        <name>Cu cation</name>
        <dbReference type="ChEBI" id="CHEBI:23378"/>
    </ligand>
</feature>
<dbReference type="InterPro" id="IPR012745">
    <property type="entry name" value="Pseudoazurin"/>
</dbReference>
<evidence type="ECO:0000256" key="2">
    <source>
        <dbReference type="ARBA" id="ARBA00022448"/>
    </source>
</evidence>
<dbReference type="AlphaFoldDB" id="A0A1I5Y449"/>
<evidence type="ECO:0000313" key="12">
    <source>
        <dbReference type="Proteomes" id="UP000182692"/>
    </source>
</evidence>
<feature type="binding site" evidence="8">
    <location>
        <position position="97"/>
    </location>
    <ligand>
        <name>Cu cation</name>
        <dbReference type="ChEBI" id="CHEBI:23378"/>
    </ligand>
</feature>
<evidence type="ECO:0000256" key="5">
    <source>
        <dbReference type="ARBA" id="ARBA00022982"/>
    </source>
</evidence>